<organism evidence="3 4">
    <name type="scientific">Leishmania donovani</name>
    <dbReference type="NCBI Taxonomy" id="5661"/>
    <lineage>
        <taxon>Eukaryota</taxon>
        <taxon>Discoba</taxon>
        <taxon>Euglenozoa</taxon>
        <taxon>Kinetoplastea</taxon>
        <taxon>Metakinetoplastina</taxon>
        <taxon>Trypanosomatida</taxon>
        <taxon>Trypanosomatidae</taxon>
        <taxon>Leishmaniinae</taxon>
        <taxon>Leishmania</taxon>
    </lineage>
</organism>
<feature type="domain" description="Protein kinase" evidence="2">
    <location>
        <begin position="1093"/>
        <end position="1470"/>
    </location>
</feature>
<feature type="compositionally biased region" description="Basic residues" evidence="1">
    <location>
        <begin position="1963"/>
        <end position="1974"/>
    </location>
</feature>
<feature type="compositionally biased region" description="Polar residues" evidence="1">
    <location>
        <begin position="83"/>
        <end position="97"/>
    </location>
</feature>
<dbReference type="VEuPathDB" id="TriTrypDB:LDHU3_32.0340"/>
<reference evidence="4" key="1">
    <citation type="submission" date="2019-02" db="EMBL/GenBank/DDBJ databases">
        <title>FDA dAtabase for Regulatory Grade micrObial Sequences (FDA-ARGOS): Supporting development and validation of Infectious Disease Dx tests.</title>
        <authorList>
            <person name="Duncan R."/>
            <person name="Fisher C."/>
            <person name="Tallon L."/>
            <person name="Sadzewicz L."/>
            <person name="Sengamalay N."/>
            <person name="Ott S."/>
            <person name="Godinez A."/>
            <person name="Nagaraj S."/>
            <person name="Vavikolanu K."/>
            <person name="Nadendla S."/>
            <person name="Aluvathingal J."/>
            <person name="Sichtig H."/>
        </authorList>
    </citation>
    <scope>NUCLEOTIDE SEQUENCE [LARGE SCALE GENOMIC DNA]</scope>
    <source>
        <strain evidence="4">FDAARGOS_361</strain>
    </source>
</reference>
<feature type="compositionally biased region" description="Basic and acidic residues" evidence="1">
    <location>
        <begin position="1803"/>
        <end position="1818"/>
    </location>
</feature>
<protein>
    <recommendedName>
        <fullName evidence="2">Protein kinase domain-containing protein</fullName>
    </recommendedName>
</protein>
<feature type="region of interest" description="Disordered" evidence="1">
    <location>
        <begin position="2069"/>
        <end position="2098"/>
    </location>
</feature>
<dbReference type="GO" id="GO:0004672">
    <property type="term" value="F:protein kinase activity"/>
    <property type="evidence" value="ECO:0007669"/>
    <property type="project" value="InterPro"/>
</dbReference>
<dbReference type="VEuPathDB" id="TriTrypDB:LdCL_320007500"/>
<feature type="compositionally biased region" description="Basic residues" evidence="1">
    <location>
        <begin position="242"/>
        <end position="260"/>
    </location>
</feature>
<feature type="compositionally biased region" description="Low complexity" evidence="1">
    <location>
        <begin position="1044"/>
        <end position="1057"/>
    </location>
</feature>
<feature type="compositionally biased region" description="Polar residues" evidence="1">
    <location>
        <begin position="19"/>
        <end position="54"/>
    </location>
</feature>
<dbReference type="GO" id="GO:0005524">
    <property type="term" value="F:ATP binding"/>
    <property type="evidence" value="ECO:0007669"/>
    <property type="project" value="InterPro"/>
</dbReference>
<dbReference type="Proteomes" id="UP000318447">
    <property type="component" value="Unassembled WGS sequence"/>
</dbReference>
<comment type="caution">
    <text evidence="3">The sequence shown here is derived from an EMBL/GenBank/DDBJ whole genome shotgun (WGS) entry which is preliminary data.</text>
</comment>
<gene>
    <name evidence="3" type="ORF">CGC21_19695</name>
</gene>
<evidence type="ECO:0000256" key="1">
    <source>
        <dbReference type="SAM" id="MobiDB-lite"/>
    </source>
</evidence>
<feature type="region of interest" description="Disordered" evidence="1">
    <location>
        <begin position="436"/>
        <end position="494"/>
    </location>
</feature>
<evidence type="ECO:0000313" key="3">
    <source>
        <dbReference type="EMBL" id="TPP43540.1"/>
    </source>
</evidence>
<feature type="compositionally biased region" description="Polar residues" evidence="1">
    <location>
        <begin position="1769"/>
        <end position="1780"/>
    </location>
</feature>
<accession>A0A504XBG1</accession>
<dbReference type="SUPFAM" id="SSF56112">
    <property type="entry name" value="Protein kinase-like (PK-like)"/>
    <property type="match status" value="1"/>
</dbReference>
<dbReference type="EMBL" id="RHLC01000009">
    <property type="protein sequence ID" value="TPP43540.1"/>
    <property type="molecule type" value="Genomic_DNA"/>
</dbReference>
<dbReference type="VEuPathDB" id="TriTrypDB:LdBPK_320260.1"/>
<feature type="compositionally biased region" description="Low complexity" evidence="1">
    <location>
        <begin position="229"/>
        <end position="238"/>
    </location>
</feature>
<feature type="region of interest" description="Disordered" evidence="1">
    <location>
        <begin position="1"/>
        <end position="142"/>
    </location>
</feature>
<name>A0A504XBG1_LEIDO</name>
<feature type="region of interest" description="Disordered" evidence="1">
    <location>
        <begin position="1041"/>
        <end position="1090"/>
    </location>
</feature>
<feature type="region of interest" description="Disordered" evidence="1">
    <location>
        <begin position="1302"/>
        <end position="1321"/>
    </location>
</feature>
<evidence type="ECO:0000259" key="2">
    <source>
        <dbReference type="PROSITE" id="PS50011"/>
    </source>
</evidence>
<feature type="compositionally biased region" description="Low complexity" evidence="1">
    <location>
        <begin position="303"/>
        <end position="323"/>
    </location>
</feature>
<feature type="region of interest" description="Disordered" evidence="1">
    <location>
        <begin position="1749"/>
        <end position="1831"/>
    </location>
</feature>
<feature type="region of interest" description="Disordered" evidence="1">
    <location>
        <begin position="1923"/>
        <end position="1987"/>
    </location>
</feature>
<feature type="compositionally biased region" description="Polar residues" evidence="1">
    <location>
        <begin position="179"/>
        <end position="188"/>
    </location>
</feature>
<feature type="compositionally biased region" description="Basic and acidic residues" evidence="1">
    <location>
        <begin position="485"/>
        <end position="494"/>
    </location>
</feature>
<dbReference type="InterPro" id="IPR011009">
    <property type="entry name" value="Kinase-like_dom_sf"/>
</dbReference>
<feature type="region of interest" description="Disordered" evidence="1">
    <location>
        <begin position="156"/>
        <end position="408"/>
    </location>
</feature>
<evidence type="ECO:0000313" key="4">
    <source>
        <dbReference type="Proteomes" id="UP000318447"/>
    </source>
</evidence>
<feature type="region of interest" description="Disordered" evidence="1">
    <location>
        <begin position="700"/>
        <end position="726"/>
    </location>
</feature>
<dbReference type="InterPro" id="IPR000719">
    <property type="entry name" value="Prot_kinase_dom"/>
</dbReference>
<proteinExistence type="predicted"/>
<feature type="compositionally biased region" description="Low complexity" evidence="1">
    <location>
        <begin position="281"/>
        <end position="295"/>
    </location>
</feature>
<sequence>MTSRFQQLLVRDSDEDSSASDVQANRTQRSTGAGISQTTPHPSATPNPANQSVSPVKPASVTASAPARGPIAPTAATASTSSRTGTQLNQSVASSTHFVVEPTPQDIDAGGNPAGSTDGASISFHAEPISRHDGQQVSSSQQSINFSFVPSNVVPSVRNDSVSARPVPAVRSRPGSGSGRNTPRTSVANAKVPARREESEGSIVFDEDDPPQRTASQLLVATTDGATPRGSGASAASEGGRKKGTKVVRRQVVVRRKKGAHPSDPGEVVRIDEQVIRPGRADGAAAAAASAWTQLAPPPFRVSPRSQQAAESRSASRRATPAEGPRTPGSGVCEMPPQIPTTRADSRGISPRTPRRAHSTEASRPSARSHHKNASATNPLLPLQSPHPVVRPSNRKGTPRSATVPTETPIEFEVAAGAMTDTPNFCTDDSISFQLDRASAATPQRTADNGNAHRRRRPQIPSPSSLDDGPTPLTVDECGQLMPAPRDKVRQTTTEDGRKTWMLYSPRRGDAAATLAQEIPAPPLKLSRRAQDILAAKRRALEDGAKQRHADSEKLRAEPERRLGISRRTHRSFAFHPTAFYSDDLARQHGEEAARMQDDRWAAYVYDGMAVCTETRRASGTATSRWETEKVVRTLQPVQVAPAEGTTGTCGCATYDSMHTDDDLRRLIDSSGAREDGVRHYLNLQPMQLANVETQQMVDPPLESAGRGPVSPSEAQSAVEASHKSVSEQRGVATLGGLWCTVEALREDGRPAVRKDMSASRRILRICGGQALSVSPHAGSGKSFDVRCYELLLFARELLSPSAVNYGSEGLTLGQVVAPPASSFPLTPRIIDDPVTLKEYKKRLLATKSRQVSIVNCEDDRATFAAAPEASGPGGKAGGSAVQYLTLTTVTISSRQKYTIDLALVLLPFRTSGIFAGKTVAEVPRFCATTVMLHRRLQAFMSAYKALLWATECDIVDVKPADGEEGDVPGAGYSKLRVCATTSPMVPWVASLGKSTPGQPKEDTFHGNCLDFAALTLAAPPGAVHRAEADGRDPLTLEDFVITDGAPNGNGADDGAQSGQGGTPTRQRRRSTIFTSTFAPPKAADAEGGSTLHNADTVVGLTAFGVIRRAVSQRTSEVFDVRVIPRNRGRMAPTTRTDTATTAAGGQTAKAQEEHLLQQDAEAAIMIEYATRLPFHSRVYGVLVDDQRYYIFQEPWVSALSLEESLKGFTEHDALESNEMLSKMTRATTIMSLKDFIHAILRPSECGSGASEEVRLEIARVLAAQLLLLVTSLHGKGMLLGPCPPQRLLVRVEDPTNGIQQAEEESGVDKPGKKTTPPPSVTSSNIQLFVPDVGVNTLAWGYERQQCGVLEYLPPMYVLEQMLSDSFGKKERPWTMRDDWWTFLALCFELFAGDGSALVAPEATSVIPTPTPTLTKFFSPVDILDVWQKVITDSASGVASTAAETIGVRTRRYVHQRVLKSVSRSLDSWLVTKAEQLQYFGTTAPRHARRVVRAVPPPPGAQGKAIGVSLAAMYLKCAQEVSDTSGIAFQTDGEEASDASVENILADMPWLFQVRDFFDTILDAVFSPTLCSVHGPALRLVSHPFFHGVQLAAIFDGSHMYSAAVADYAEKHLSKSKVQAALLTYRTRAYRGLLRPRRDMPLMITSSAYNTSGRANCVAPLLMLPTPTFDDEHTVRENDNSTAWHESEASPAEGLVMSRTNSMVHSAIPSPRSQSSAAGMWGRQRLRAMYNPAEWQSIAALETEVRGALNTHGPGESVSRRRGSVDSDYASNPVTISNRPMQPVQRYRGPAQAETTSVASSGRRRDPREYEHIVDSKAARTTAAPSQRYAHGSGRISLLDDAAVTRSETVYGQTNTAPFVQPLPTGALYNSHPVTGRESQRGAAPLAAVGPLESVREEAAPARQPHRYADSSEFERSLNDLARSHPHRHQSRAEAASSYHGNGRVAEGYGPGPSQLEVPSSKRGSRPASRHSNRVHQEEYDSQQSWPHQFLDAATVQKKGQPCRLSDPQNPVIYRTTIDQQTQCPVHRHGSHSHYGGSIVHAASCLNACQESSSDESYMLVQSDGEADSVRAPIPNYRSNNLNRKSPAPRNPRASRTEVIASDRTSYFEF</sequence>
<dbReference type="PROSITE" id="PS50011">
    <property type="entry name" value="PROTEIN_KINASE_DOM"/>
    <property type="match status" value="1"/>
</dbReference>